<dbReference type="Gene3D" id="3.40.50.720">
    <property type="entry name" value="NAD(P)-binding Rossmann-like Domain"/>
    <property type="match status" value="1"/>
</dbReference>
<dbReference type="SUPFAM" id="SSF51735">
    <property type="entry name" value="NAD(P)-binding Rossmann-fold domains"/>
    <property type="match status" value="1"/>
</dbReference>
<dbReference type="STRING" id="469371.Tbis_3455"/>
<evidence type="ECO:0000313" key="2">
    <source>
        <dbReference type="Proteomes" id="UP000006640"/>
    </source>
</evidence>
<dbReference type="eggNOG" id="COG3268">
    <property type="taxonomic scope" value="Bacteria"/>
</dbReference>
<organism evidence="1 2">
    <name type="scientific">Thermobispora bispora (strain ATCC 19993 / DSM 43833 / CBS 139.67 / JCM 10125 / KCTC 9307 / NBRC 14880 / R51)</name>
    <dbReference type="NCBI Taxonomy" id="469371"/>
    <lineage>
        <taxon>Bacteria</taxon>
        <taxon>Bacillati</taxon>
        <taxon>Actinomycetota</taxon>
        <taxon>Actinomycetes</taxon>
        <taxon>Streptosporangiales</taxon>
        <taxon>Streptosporangiaceae</taxon>
        <taxon>Thermobispora</taxon>
    </lineage>
</organism>
<name>D6Y9W3_THEBD</name>
<dbReference type="Proteomes" id="UP000006640">
    <property type="component" value="Chromosome"/>
</dbReference>
<dbReference type="InterPro" id="IPR036291">
    <property type="entry name" value="NAD(P)-bd_dom_sf"/>
</dbReference>
<reference evidence="1 2" key="1">
    <citation type="submission" date="2010-01" db="EMBL/GenBank/DDBJ databases">
        <title>The complete genome of Thermobispora bispora DSM 43833.</title>
        <authorList>
            <consortium name="US DOE Joint Genome Institute (JGI-PGF)"/>
            <person name="Lucas S."/>
            <person name="Copeland A."/>
            <person name="Lapidus A."/>
            <person name="Glavina del Rio T."/>
            <person name="Dalin E."/>
            <person name="Tice H."/>
            <person name="Bruce D."/>
            <person name="Goodwin L."/>
            <person name="Pitluck S."/>
            <person name="Kyrpides N."/>
            <person name="Mavromatis K."/>
            <person name="Ivanova N."/>
            <person name="Mikhailova N."/>
            <person name="Chertkov O."/>
            <person name="Brettin T."/>
            <person name="Detter J.C."/>
            <person name="Han C."/>
            <person name="Larimer F."/>
            <person name="Land M."/>
            <person name="Hauser L."/>
            <person name="Markowitz V."/>
            <person name="Cheng J.-F."/>
            <person name="Hugenholtz P."/>
            <person name="Woyke T."/>
            <person name="Wu D."/>
            <person name="Jando M."/>
            <person name="Schneider S."/>
            <person name="Klenk H.-P."/>
            <person name="Eisen J.A."/>
        </authorList>
    </citation>
    <scope>NUCLEOTIDE SEQUENCE [LARGE SCALE GENOMIC DNA]</scope>
    <source>
        <strain evidence="2">ATCC 19993 / DSM 43833 / CBS 139.67 / JCM 10125 / KCTC 9307 / NBRC 14880 / R51</strain>
    </source>
</reference>
<proteinExistence type="predicted"/>
<keyword evidence="2" id="KW-1185">Reference proteome</keyword>
<dbReference type="PANTHER" id="PTHR43781">
    <property type="entry name" value="SACCHAROPINE DEHYDROGENASE"/>
    <property type="match status" value="1"/>
</dbReference>
<dbReference type="PANTHER" id="PTHR43781:SF1">
    <property type="entry name" value="SACCHAROPINE DEHYDROGENASE"/>
    <property type="match status" value="1"/>
</dbReference>
<sequence>MPIMKSVARYGSGMSTGRIVLFGATGFTGRLTARALVQRGARPVLAGRDRARLEELAASLSVELPTIVADARRPLSVQGIVRPGDVLITTVGPFTRLGEPAVIAATEAGAVYLDSTGEPRFIKRIFQRHGPMAAARGAALLTAFGYDYVPGNLAAALALRKAGGHAAGVAVGYFLRGNVARRASAGTLRSALGAFFEPMYGFRDGRIVREQGRTRTFTVGGRRLHGLAVGASEHFTLPPAHPGLREVTVCLGWMGALNRPLALAARAAPLLAALPGARRAIETIADRLIRPGAGPAGSTLSTQVVAEAVDAEGNTLASVLLDGGDPYEFTARILAWAATTALAHGVSGTGALGPVDAFGLDALVQGCAEAGLVVRDPV</sequence>
<dbReference type="HOGENOM" id="CLU_046808_0_0_11"/>
<gene>
    <name evidence="1" type="ordered locus">Tbis_3455</name>
</gene>
<protein>
    <submittedName>
        <fullName evidence="1">Saccharopine dehydrogenase</fullName>
    </submittedName>
</protein>
<dbReference type="AlphaFoldDB" id="D6Y9W3"/>
<dbReference type="EMBL" id="CP001874">
    <property type="protein sequence ID" value="ADG90144.1"/>
    <property type="molecule type" value="Genomic_DNA"/>
</dbReference>
<evidence type="ECO:0000313" key="1">
    <source>
        <dbReference type="EMBL" id="ADG90144.1"/>
    </source>
</evidence>
<accession>D6Y9W3</accession>
<dbReference type="KEGG" id="tbi:Tbis_3455"/>